<dbReference type="InterPro" id="IPR000560">
    <property type="entry name" value="His_Pase_clade-2"/>
</dbReference>
<keyword evidence="2" id="KW-0378">Hydrolase</keyword>
<dbReference type="InterPro" id="IPR033379">
    <property type="entry name" value="Acid_Pase_AS"/>
</dbReference>
<proteinExistence type="inferred from homology"/>
<name>A0ABQ7HVB9_9MICR</name>
<dbReference type="PROSITE" id="PS00616">
    <property type="entry name" value="HIS_ACID_PHOSPHAT_1"/>
    <property type="match status" value="1"/>
</dbReference>
<evidence type="ECO:0000313" key="3">
    <source>
        <dbReference type="EMBL" id="KAF7676605.1"/>
    </source>
</evidence>
<comment type="caution">
    <text evidence="3">The sequence shown here is derived from an EMBL/GenBank/DDBJ whole genome shotgun (WGS) entry which is preliminary data.</text>
</comment>
<evidence type="ECO:0000256" key="1">
    <source>
        <dbReference type="ARBA" id="ARBA00005375"/>
    </source>
</evidence>
<dbReference type="PANTHER" id="PTHR11567:SF110">
    <property type="entry name" value="2-PHOSPHOXYLOSE PHOSPHATASE 1"/>
    <property type="match status" value="1"/>
</dbReference>
<gene>
    <name evidence="3" type="ORF">TCON_2681</name>
</gene>
<sequence length="374" mass="43841">MYYIQLIFLYSIQASIESDIIYKIINGSYVDYTDPTYKKPPGNLKKVMCLFRHGERAPFIIPEINDKKIWNDEKGVEAIDSMFLNNGKHSVEIKYTKCKAKTLTLNGYIQTVMLGNHIRRIYGEWIDSIGGPQNNHLINYFSLADDRRIVSLHGVICGILGMNDNFDKSIHDIFVIPESEIGKTFRNFDKNQINVTNIVPKDEMEKISNYFGFNNWEVHQMTELIVASIRNTYKKNNGEFFISLDTAYRLIQAEKISWRKRAILQYKSISHRRKCFYTLGIKLRSFLKDQNKYFDIISVSKIKLMSFLLGLKIEEYERPLFASSIFIEVWDIKGKDFVRIIYNNEICESGFFGQELTPLTEFYQELEKELDETN</sequence>
<dbReference type="Gene3D" id="3.40.50.1240">
    <property type="entry name" value="Phosphoglycerate mutase-like"/>
    <property type="match status" value="1"/>
</dbReference>
<evidence type="ECO:0000313" key="4">
    <source>
        <dbReference type="Proteomes" id="UP001516464"/>
    </source>
</evidence>
<dbReference type="Proteomes" id="UP001516464">
    <property type="component" value="Unassembled WGS sequence"/>
</dbReference>
<keyword evidence="4" id="KW-1185">Reference proteome</keyword>
<dbReference type="InterPro" id="IPR029033">
    <property type="entry name" value="His_PPase_superfam"/>
</dbReference>
<dbReference type="PANTHER" id="PTHR11567">
    <property type="entry name" value="ACID PHOSPHATASE-RELATED"/>
    <property type="match status" value="1"/>
</dbReference>
<reference evidence="3 4" key="1">
    <citation type="submission" date="2019-01" db="EMBL/GenBank/DDBJ databases">
        <title>Genomes sequencing and comparative genomics of infectious freshwater microsporidia, Cucumispora dikerogammari and Thelohania contejeani.</title>
        <authorList>
            <person name="Cormier A."/>
            <person name="Giraud I."/>
            <person name="Wattier R."/>
            <person name="Teixeira M."/>
            <person name="Grandjean F."/>
            <person name="Rigaud T."/>
            <person name="Cordaux R."/>
        </authorList>
    </citation>
    <scope>NUCLEOTIDE SEQUENCE [LARGE SCALE GENOMIC DNA]</scope>
    <source>
        <strain evidence="3">T1</strain>
        <tissue evidence="3">Spores</tissue>
    </source>
</reference>
<comment type="similarity">
    <text evidence="1">Belongs to the histidine acid phosphatase family.</text>
</comment>
<dbReference type="EMBL" id="SBIQ01000489">
    <property type="protein sequence ID" value="KAF7676605.1"/>
    <property type="molecule type" value="Genomic_DNA"/>
</dbReference>
<evidence type="ECO:0000256" key="2">
    <source>
        <dbReference type="ARBA" id="ARBA00022801"/>
    </source>
</evidence>
<dbReference type="Pfam" id="PF00328">
    <property type="entry name" value="His_Phos_2"/>
    <property type="match status" value="1"/>
</dbReference>
<protein>
    <submittedName>
        <fullName evidence="3">Uncharacterized protein</fullName>
    </submittedName>
</protein>
<dbReference type="SUPFAM" id="SSF53254">
    <property type="entry name" value="Phosphoglycerate mutase-like"/>
    <property type="match status" value="1"/>
</dbReference>
<organism evidence="3 4">
    <name type="scientific">Astathelohania contejeani</name>
    <dbReference type="NCBI Taxonomy" id="164912"/>
    <lineage>
        <taxon>Eukaryota</taxon>
        <taxon>Fungi</taxon>
        <taxon>Fungi incertae sedis</taxon>
        <taxon>Microsporidia</taxon>
        <taxon>Astathelohaniidae</taxon>
        <taxon>Astathelohania</taxon>
    </lineage>
</organism>
<dbReference type="InterPro" id="IPR050645">
    <property type="entry name" value="Histidine_acid_phosphatase"/>
</dbReference>
<accession>A0ABQ7HVB9</accession>